<name>A0A0C3BDE4_PILCF</name>
<reference evidence="1 2" key="1">
    <citation type="submission" date="2014-04" db="EMBL/GenBank/DDBJ databases">
        <authorList>
            <consortium name="DOE Joint Genome Institute"/>
            <person name="Kuo A."/>
            <person name="Tarkka M."/>
            <person name="Buscot F."/>
            <person name="Kohler A."/>
            <person name="Nagy L.G."/>
            <person name="Floudas D."/>
            <person name="Copeland A."/>
            <person name="Barry K.W."/>
            <person name="Cichocki N."/>
            <person name="Veneault-Fourrey C."/>
            <person name="LaButti K."/>
            <person name="Lindquist E.A."/>
            <person name="Lipzen A."/>
            <person name="Lundell T."/>
            <person name="Morin E."/>
            <person name="Murat C."/>
            <person name="Sun H."/>
            <person name="Tunlid A."/>
            <person name="Henrissat B."/>
            <person name="Grigoriev I.V."/>
            <person name="Hibbett D.S."/>
            <person name="Martin F."/>
            <person name="Nordberg H.P."/>
            <person name="Cantor M.N."/>
            <person name="Hua S.X."/>
        </authorList>
    </citation>
    <scope>NUCLEOTIDE SEQUENCE [LARGE SCALE GENOMIC DNA]</scope>
    <source>
        <strain evidence="1 2">F 1598</strain>
    </source>
</reference>
<proteinExistence type="predicted"/>
<gene>
    <name evidence="1" type="ORF">PILCRDRAFT_827415</name>
</gene>
<evidence type="ECO:0000313" key="2">
    <source>
        <dbReference type="Proteomes" id="UP000054166"/>
    </source>
</evidence>
<dbReference type="EMBL" id="KN833048">
    <property type="protein sequence ID" value="KIM75312.1"/>
    <property type="molecule type" value="Genomic_DNA"/>
</dbReference>
<dbReference type="AlphaFoldDB" id="A0A0C3BDE4"/>
<dbReference type="HOGENOM" id="CLU_2688699_0_0_1"/>
<protein>
    <submittedName>
        <fullName evidence="1">Uncharacterized protein</fullName>
    </submittedName>
</protein>
<sequence>MEVVALLQSKYIKSVAIVSYEVRRFMLQGIDSNKKSSQLGYAIAEHHRLTSSSASTYGLYISHDNISRSRNGTI</sequence>
<accession>A0A0C3BDE4</accession>
<keyword evidence="2" id="KW-1185">Reference proteome</keyword>
<dbReference type="InParanoid" id="A0A0C3BDE4"/>
<evidence type="ECO:0000313" key="1">
    <source>
        <dbReference type="EMBL" id="KIM75312.1"/>
    </source>
</evidence>
<organism evidence="1 2">
    <name type="scientific">Piloderma croceum (strain F 1598)</name>
    <dbReference type="NCBI Taxonomy" id="765440"/>
    <lineage>
        <taxon>Eukaryota</taxon>
        <taxon>Fungi</taxon>
        <taxon>Dikarya</taxon>
        <taxon>Basidiomycota</taxon>
        <taxon>Agaricomycotina</taxon>
        <taxon>Agaricomycetes</taxon>
        <taxon>Agaricomycetidae</taxon>
        <taxon>Atheliales</taxon>
        <taxon>Atheliaceae</taxon>
        <taxon>Piloderma</taxon>
    </lineage>
</organism>
<reference evidence="2" key="2">
    <citation type="submission" date="2015-01" db="EMBL/GenBank/DDBJ databases">
        <title>Evolutionary Origins and Diversification of the Mycorrhizal Mutualists.</title>
        <authorList>
            <consortium name="DOE Joint Genome Institute"/>
            <consortium name="Mycorrhizal Genomics Consortium"/>
            <person name="Kohler A."/>
            <person name="Kuo A."/>
            <person name="Nagy L.G."/>
            <person name="Floudas D."/>
            <person name="Copeland A."/>
            <person name="Barry K.W."/>
            <person name="Cichocki N."/>
            <person name="Veneault-Fourrey C."/>
            <person name="LaButti K."/>
            <person name="Lindquist E.A."/>
            <person name="Lipzen A."/>
            <person name="Lundell T."/>
            <person name="Morin E."/>
            <person name="Murat C."/>
            <person name="Riley R."/>
            <person name="Ohm R."/>
            <person name="Sun H."/>
            <person name="Tunlid A."/>
            <person name="Henrissat B."/>
            <person name="Grigoriev I.V."/>
            <person name="Hibbett D.S."/>
            <person name="Martin F."/>
        </authorList>
    </citation>
    <scope>NUCLEOTIDE SEQUENCE [LARGE SCALE GENOMIC DNA]</scope>
    <source>
        <strain evidence="2">F 1598</strain>
    </source>
</reference>
<dbReference type="Proteomes" id="UP000054166">
    <property type="component" value="Unassembled WGS sequence"/>
</dbReference>